<dbReference type="Proteomes" id="UP000316316">
    <property type="component" value="Unassembled WGS sequence"/>
</dbReference>
<keyword evidence="2" id="KW-0547">Nucleotide-binding</keyword>
<comment type="caution">
    <text evidence="4">The sequence shown here is derived from an EMBL/GenBank/DDBJ whole genome shotgun (WGS) entry which is preliminary data.</text>
</comment>
<sequence length="252" mass="29105">MTTNHQKVLTNLDELGLLKMKEYYPHYLDSVRNQTISLTDALYNLTQKQLDYQKEMIDKRAIKLARFPTIKSLEEFDFEFQPSINKHDILQLKSFHFLESSTNICFLGNSGVGKTHLATAIGIEACIQGVKTRFILFNDLIEKLTRASQRGTLVRTLKIFTNVPLLIIDEIGYTPISKTQADWFYQLMARRYERASTIITTNIPFSMWAKNFDNTTASAAILDRLIHHSKVFKITGNSYRLKNYHLDKETIG</sequence>
<dbReference type="Pfam" id="PF01695">
    <property type="entry name" value="IstB_IS21"/>
    <property type="match status" value="1"/>
</dbReference>
<dbReference type="PIRSF" id="PIRSF003073">
    <property type="entry name" value="DNAC_TnpB_IstB"/>
    <property type="match status" value="1"/>
</dbReference>
<evidence type="ECO:0000313" key="5">
    <source>
        <dbReference type="Proteomes" id="UP000316316"/>
    </source>
</evidence>
<dbReference type="CDD" id="cd00009">
    <property type="entry name" value="AAA"/>
    <property type="match status" value="1"/>
</dbReference>
<keyword evidence="3" id="KW-0067">ATP-binding</keyword>
<organism evidence="4 5">
    <name type="scientific">Enterococcus avium</name>
    <name type="common">Streptococcus avium</name>
    <dbReference type="NCBI Taxonomy" id="33945"/>
    <lineage>
        <taxon>Bacteria</taxon>
        <taxon>Bacillati</taxon>
        <taxon>Bacillota</taxon>
        <taxon>Bacilli</taxon>
        <taxon>Lactobacillales</taxon>
        <taxon>Enterococcaceae</taxon>
        <taxon>Enterococcus</taxon>
    </lineage>
</organism>
<dbReference type="GO" id="GO:0006260">
    <property type="term" value="P:DNA replication"/>
    <property type="evidence" value="ECO:0007669"/>
    <property type="project" value="TreeGrafter"/>
</dbReference>
<dbReference type="NCBIfam" id="NF038214">
    <property type="entry name" value="IS21_help_AAA"/>
    <property type="match status" value="1"/>
</dbReference>
<evidence type="ECO:0000256" key="1">
    <source>
        <dbReference type="ARBA" id="ARBA00008059"/>
    </source>
</evidence>
<dbReference type="RefSeq" id="WP_002371031.1">
    <property type="nucleotide sequence ID" value="NZ_CABGUH010000096.1"/>
</dbReference>
<evidence type="ECO:0000313" key="4">
    <source>
        <dbReference type="EMBL" id="TRZ28562.1"/>
    </source>
</evidence>
<evidence type="ECO:0000256" key="3">
    <source>
        <dbReference type="ARBA" id="ARBA00022840"/>
    </source>
</evidence>
<gene>
    <name evidence="4" type="ORF">AUF17_17765</name>
</gene>
<protein>
    <submittedName>
        <fullName evidence="4">AAA family ATPase</fullName>
    </submittedName>
</protein>
<evidence type="ECO:0000256" key="2">
    <source>
        <dbReference type="ARBA" id="ARBA00022741"/>
    </source>
</evidence>
<dbReference type="SUPFAM" id="SSF52540">
    <property type="entry name" value="P-loop containing nucleoside triphosphate hydrolases"/>
    <property type="match status" value="1"/>
</dbReference>
<dbReference type="InterPro" id="IPR027417">
    <property type="entry name" value="P-loop_NTPase"/>
</dbReference>
<dbReference type="GO" id="GO:0005524">
    <property type="term" value="F:ATP binding"/>
    <property type="evidence" value="ECO:0007669"/>
    <property type="project" value="UniProtKB-KW"/>
</dbReference>
<dbReference type="InterPro" id="IPR028350">
    <property type="entry name" value="DNAC/IstB-like"/>
</dbReference>
<reference evidence="4 5" key="1">
    <citation type="submission" date="2017-10" db="EMBL/GenBank/DDBJ databases">
        <title>FDA dAtabase for Regulatory Grade micrObial Sequences (FDA-ARGOS): Supporting development and validation of Infectious Disease Dx tests.</title>
        <authorList>
            <person name="Campos J."/>
            <person name="Goldberg B."/>
            <person name="Tallon L.J."/>
            <person name="Sadzewicz L."/>
            <person name="Sengamalay N."/>
            <person name="Ott S."/>
            <person name="Godinez A."/>
            <person name="Nagaraj S."/>
            <person name="Vyas G."/>
            <person name="Aluvathingal J."/>
            <person name="Nadendla S."/>
            <person name="Geyer C."/>
            <person name="Nandy P."/>
            <person name="Hobson J."/>
            <person name="Sichtig H."/>
        </authorList>
    </citation>
    <scope>NUCLEOTIDE SEQUENCE [LARGE SCALE GENOMIC DNA]</scope>
    <source>
        <strain evidence="4 5">FDAARGOS_185</strain>
    </source>
</reference>
<dbReference type="PANTHER" id="PTHR30050">
    <property type="entry name" value="CHROMOSOMAL REPLICATION INITIATOR PROTEIN DNAA"/>
    <property type="match status" value="1"/>
</dbReference>
<accession>A0A4P8KGT0</accession>
<name>A0A4P8KGT0_ENTAV</name>
<dbReference type="AlphaFoldDB" id="A0A4P8KGT0"/>
<proteinExistence type="inferred from homology"/>
<comment type="similarity">
    <text evidence="1">Belongs to the IS21/IS1162 putative ATP-binding protein family.</text>
</comment>
<dbReference type="InterPro" id="IPR047661">
    <property type="entry name" value="IstB"/>
</dbReference>
<dbReference type="InterPro" id="IPR002611">
    <property type="entry name" value="IstB_ATP-bd"/>
</dbReference>
<dbReference type="EMBL" id="PDXQ01000002">
    <property type="protein sequence ID" value="TRZ28562.1"/>
    <property type="molecule type" value="Genomic_DNA"/>
</dbReference>
<dbReference type="InterPro" id="IPR003593">
    <property type="entry name" value="AAA+_ATPase"/>
</dbReference>
<dbReference type="SMART" id="SM00382">
    <property type="entry name" value="AAA"/>
    <property type="match status" value="1"/>
</dbReference>
<dbReference type="PANTHER" id="PTHR30050:SF4">
    <property type="entry name" value="ATP-BINDING PROTEIN RV3427C IN INSERTION SEQUENCE-RELATED"/>
    <property type="match status" value="1"/>
</dbReference>
<dbReference type="Gene3D" id="3.40.50.300">
    <property type="entry name" value="P-loop containing nucleotide triphosphate hydrolases"/>
    <property type="match status" value="1"/>
</dbReference>